<reference evidence="1" key="1">
    <citation type="submission" date="2022-10" db="EMBL/GenBank/DDBJ databases">
        <title>Culturing micro-colonial fungi from biological soil crusts in the Mojave desert and describing Neophaeococcomyces mojavensis, and introducing the new genera and species Taxawa tesnikishii.</title>
        <authorList>
            <person name="Kurbessoian T."/>
            <person name="Stajich J.E."/>
        </authorList>
    </citation>
    <scope>NUCLEOTIDE SEQUENCE</scope>
    <source>
        <strain evidence="1">JES_112</strain>
    </source>
</reference>
<accession>A0ACC3ACJ8</accession>
<name>A0ACC3ACJ8_9EURO</name>
<gene>
    <name evidence="1" type="ORF">H2198_003073</name>
</gene>
<dbReference type="Proteomes" id="UP001172386">
    <property type="component" value="Unassembled WGS sequence"/>
</dbReference>
<dbReference type="EMBL" id="JAPDRQ010000039">
    <property type="protein sequence ID" value="KAJ9659498.1"/>
    <property type="molecule type" value="Genomic_DNA"/>
</dbReference>
<sequence length="1043" mass="116744">MLSLMLTLASRDPKLVLEVQRCGLFFNFLHEAGVEPRILALATIVQRVNTKPINKQHYSELEMLRTTSLKLRGVWTSLQLDSRMVLQMLKASIAPTIGLAMYQSDAVANHFELNGYFIALLAFVMTPNVPFTRFVCLQLICVFATCLGAACALFAIWTAIKARQHTTGTNSKDLYNSSQAAVLGVWLVFYIWAAFSYKSAYPSMTYPVLIFALTQAATLAPGVAYKTMEVAITSQVKLLEAFLLGLGLSFAVGVIVFPQSCRGVFFDSVRAYVKSVRAVLATQALYFQTLDRHENWSTASGADSHTEHAAQKKALAKLNSNAIKMREELKYAKGEIMVGKLDGGDIASLSERLLRVMPGLTGLSYVIDLIDKMRHMSAPDRCGTSGQDSVESWQAMLYSLHEPAIQIRDAMDQALIHILTILELEKLSEADARLTNSGTGTPKFLTWYDERTQAFTETYHVLTQLWLDEIGDKMADSSAPDIIQRLSENIEKAEETSSVNHIPFTVIYILFLLHATSREIFDIVVLVDGKVADGTLSKLRLIIPNSKRLTKWAQAMFWKGDASEAPEKGTETSIATRKLHQAQMKTLSRDPEHFVPRFWYEKLGEGIRQAAIFMRSSHSTHGFRVACACMTVAIGFYIKTSSHWFSRIRALWALFAIILTMSPSAGMSLYLFLSRLIGTVLALGASMAIYYMVDKHTPGVLVFVWVSYLVIGYLMVRFPFYAQAYSVAGLAIIVMLGNELQDEKLGYKRVNALGQAPHQLYVLAPERLATVAVGLAIGYFWTIIPYPLSDHTELRHDLAATLFLLARYYSMVCTTVTARAHGDENLLSRNRSRLAKERTKCFTELHFLTVRMRTHLTFSKFQVILGGRYPKDKYSEMINLCEEIRTASAVIGYASTSFMHALDDARIKSGEANLWLNNFRRLLSTVDTVTIEMTSTLVLLSNHMMNATPFTPNTKAPEAFKLAHSLERMQNDMLEVRHVVEPGYAAFVTTMLAGRGINRSVERLIEISKELVGVLDFSSYEDVEAQSLMREADEDHNQTHGFG</sequence>
<keyword evidence="2" id="KW-1185">Reference proteome</keyword>
<evidence type="ECO:0000313" key="1">
    <source>
        <dbReference type="EMBL" id="KAJ9659498.1"/>
    </source>
</evidence>
<proteinExistence type="predicted"/>
<evidence type="ECO:0000313" key="2">
    <source>
        <dbReference type="Proteomes" id="UP001172386"/>
    </source>
</evidence>
<comment type="caution">
    <text evidence="1">The sequence shown here is derived from an EMBL/GenBank/DDBJ whole genome shotgun (WGS) entry which is preliminary data.</text>
</comment>
<protein>
    <submittedName>
        <fullName evidence="1">Uncharacterized protein</fullName>
    </submittedName>
</protein>
<organism evidence="1 2">
    <name type="scientific">Neophaeococcomyces mojaviensis</name>
    <dbReference type="NCBI Taxonomy" id="3383035"/>
    <lineage>
        <taxon>Eukaryota</taxon>
        <taxon>Fungi</taxon>
        <taxon>Dikarya</taxon>
        <taxon>Ascomycota</taxon>
        <taxon>Pezizomycotina</taxon>
        <taxon>Eurotiomycetes</taxon>
        <taxon>Chaetothyriomycetidae</taxon>
        <taxon>Chaetothyriales</taxon>
        <taxon>Chaetothyriales incertae sedis</taxon>
        <taxon>Neophaeococcomyces</taxon>
    </lineage>
</organism>